<evidence type="ECO:0000256" key="2">
    <source>
        <dbReference type="ARBA" id="ARBA00022857"/>
    </source>
</evidence>
<gene>
    <name evidence="4" type="ORF">PG994_012675</name>
</gene>
<proteinExistence type="inferred from homology"/>
<dbReference type="InterPro" id="IPR008030">
    <property type="entry name" value="NmrA-like"/>
</dbReference>
<dbReference type="Proteomes" id="UP001480595">
    <property type="component" value="Unassembled WGS sequence"/>
</dbReference>
<feature type="domain" description="NmrA-like" evidence="3">
    <location>
        <begin position="4"/>
        <end position="245"/>
    </location>
</feature>
<dbReference type="PANTHER" id="PTHR42748:SF31">
    <property type="entry name" value="NMRA-LIKE DOMAIN-CONTAINING PROTEIN-RELATED"/>
    <property type="match status" value="1"/>
</dbReference>
<comment type="caution">
    <text evidence="4">The sequence shown here is derived from an EMBL/GenBank/DDBJ whole genome shotgun (WGS) entry which is preliminary data.</text>
</comment>
<dbReference type="InterPro" id="IPR051164">
    <property type="entry name" value="NmrA-like_oxidored"/>
</dbReference>
<dbReference type="GeneID" id="92097147"/>
<evidence type="ECO:0000256" key="1">
    <source>
        <dbReference type="ARBA" id="ARBA00006328"/>
    </source>
</evidence>
<evidence type="ECO:0000259" key="3">
    <source>
        <dbReference type="Pfam" id="PF05368"/>
    </source>
</evidence>
<dbReference type="RefSeq" id="XP_066710232.1">
    <property type="nucleotide sequence ID" value="XM_066864084.1"/>
</dbReference>
<keyword evidence="5" id="KW-1185">Reference proteome</keyword>
<dbReference type="Pfam" id="PF05368">
    <property type="entry name" value="NmrA"/>
    <property type="match status" value="1"/>
</dbReference>
<evidence type="ECO:0000313" key="5">
    <source>
        <dbReference type="Proteomes" id="UP001480595"/>
    </source>
</evidence>
<dbReference type="PANTHER" id="PTHR42748">
    <property type="entry name" value="NITROGEN METABOLITE REPRESSION PROTEIN NMRA FAMILY MEMBER"/>
    <property type="match status" value="1"/>
</dbReference>
<comment type="similarity">
    <text evidence="1">Belongs to the NmrA-type oxidoreductase family.</text>
</comment>
<evidence type="ECO:0000313" key="4">
    <source>
        <dbReference type="EMBL" id="KAK8043837.1"/>
    </source>
</evidence>
<keyword evidence="2" id="KW-0521">NADP</keyword>
<sequence>MAPAILVIGATGSQYYTKPNISEFLKEESSGSPFAGHRILALTRSAQGAAAQQLATLPGVEVVEFPWADVTEAWLRAHAVARVFVASAVALAVDPAQFSTESGFLVAARAAGVEYVVRISTTAANVRPDCDAYYARTHCAIEAMLGSSAFEKLKWTSLAFFTAGLFVKKVREAGGRQDELLRLIGNPDAPVGIIDADDIGLIAARLLVCEDPSAHHHVVNGPEYITGRQMLAMVEQQIGAPVRRSSTKMCPRDGAAVGGEALASTTSKEILEIAAPQSTPAASWVKVLKALEM</sequence>
<reference evidence="4 5" key="1">
    <citation type="submission" date="2023-01" db="EMBL/GenBank/DDBJ databases">
        <title>Analysis of 21 Apiospora genomes using comparative genomics revels a genus with tremendous synthesis potential of carbohydrate active enzymes and secondary metabolites.</title>
        <authorList>
            <person name="Sorensen T."/>
        </authorList>
    </citation>
    <scope>NUCLEOTIDE SEQUENCE [LARGE SCALE GENOMIC DNA]</scope>
    <source>
        <strain evidence="4 5">CBS 135458</strain>
    </source>
</reference>
<dbReference type="SUPFAM" id="SSF51735">
    <property type="entry name" value="NAD(P)-binding Rossmann-fold domains"/>
    <property type="match status" value="1"/>
</dbReference>
<name>A0ABR1TBQ5_9PEZI</name>
<accession>A0ABR1TBQ5</accession>
<dbReference type="Gene3D" id="3.40.50.720">
    <property type="entry name" value="NAD(P)-binding Rossmann-like Domain"/>
    <property type="match status" value="1"/>
</dbReference>
<protein>
    <recommendedName>
        <fullName evidence="3">NmrA-like domain-containing protein</fullName>
    </recommendedName>
</protein>
<dbReference type="InterPro" id="IPR036291">
    <property type="entry name" value="NAD(P)-bd_dom_sf"/>
</dbReference>
<dbReference type="EMBL" id="JAQQWL010000012">
    <property type="protein sequence ID" value="KAK8043837.1"/>
    <property type="molecule type" value="Genomic_DNA"/>
</dbReference>
<organism evidence="4 5">
    <name type="scientific">Apiospora phragmitis</name>
    <dbReference type="NCBI Taxonomy" id="2905665"/>
    <lineage>
        <taxon>Eukaryota</taxon>
        <taxon>Fungi</taxon>
        <taxon>Dikarya</taxon>
        <taxon>Ascomycota</taxon>
        <taxon>Pezizomycotina</taxon>
        <taxon>Sordariomycetes</taxon>
        <taxon>Xylariomycetidae</taxon>
        <taxon>Amphisphaeriales</taxon>
        <taxon>Apiosporaceae</taxon>
        <taxon>Apiospora</taxon>
    </lineage>
</organism>